<dbReference type="EMBL" id="FRAN01000001">
    <property type="protein sequence ID" value="SHJ99645.1"/>
    <property type="molecule type" value="Genomic_DNA"/>
</dbReference>
<dbReference type="InterPro" id="IPR046826">
    <property type="entry name" value="PDH_N"/>
</dbReference>
<dbReference type="GO" id="GO:0070403">
    <property type="term" value="F:NAD+ binding"/>
    <property type="evidence" value="ECO:0007669"/>
    <property type="project" value="InterPro"/>
</dbReference>
<dbReference type="RefSeq" id="WP_007982654.1">
    <property type="nucleotide sequence ID" value="NZ_AEMG01000028.1"/>
</dbReference>
<dbReference type="Pfam" id="PF02153">
    <property type="entry name" value="PDH_N"/>
    <property type="match status" value="1"/>
</dbReference>
<dbReference type="PATRIC" id="fig|797209.4.peg.3806"/>
<dbReference type="InterPro" id="IPR036291">
    <property type="entry name" value="NAD(P)-bd_dom_sf"/>
</dbReference>
<feature type="domain" description="Prephenate/arogenate dehydrogenase" evidence="2">
    <location>
        <begin position="1"/>
        <end position="246"/>
    </location>
</feature>
<dbReference type="PANTHER" id="PTHR21363:SF0">
    <property type="entry name" value="PREPHENATE DEHYDROGENASE [NADP(+)]"/>
    <property type="match status" value="1"/>
</dbReference>
<dbReference type="EMBL" id="AEMG01000028">
    <property type="protein sequence ID" value="EFW90265.1"/>
    <property type="molecule type" value="Genomic_DNA"/>
</dbReference>
<organism evidence="3 5">
    <name type="scientific">Haladaptatus paucihalophilus DX253</name>
    <dbReference type="NCBI Taxonomy" id="797209"/>
    <lineage>
        <taxon>Archaea</taxon>
        <taxon>Methanobacteriati</taxon>
        <taxon>Methanobacteriota</taxon>
        <taxon>Stenosarchaea group</taxon>
        <taxon>Halobacteria</taxon>
        <taxon>Halobacteriales</taxon>
        <taxon>Haladaptataceae</taxon>
        <taxon>Haladaptatus</taxon>
    </lineage>
</organism>
<keyword evidence="6" id="KW-1185">Reference proteome</keyword>
<dbReference type="PROSITE" id="PS51176">
    <property type="entry name" value="PDH_ADH"/>
    <property type="match status" value="1"/>
</dbReference>
<evidence type="ECO:0000313" key="6">
    <source>
        <dbReference type="Proteomes" id="UP000184203"/>
    </source>
</evidence>
<evidence type="ECO:0000313" key="4">
    <source>
        <dbReference type="EMBL" id="SHJ99645.1"/>
    </source>
</evidence>
<dbReference type="Gene3D" id="1.10.3660.10">
    <property type="entry name" value="6-phosphogluconate dehydrogenase C-terminal like domain"/>
    <property type="match status" value="1"/>
</dbReference>
<keyword evidence="1" id="KW-0560">Oxidoreductase</keyword>
<dbReference type="eggNOG" id="arCOG00245">
    <property type="taxonomic scope" value="Archaea"/>
</dbReference>
<dbReference type="Proteomes" id="UP000184203">
    <property type="component" value="Unassembled WGS sequence"/>
</dbReference>
<evidence type="ECO:0000313" key="5">
    <source>
        <dbReference type="Proteomes" id="UP000003751"/>
    </source>
</evidence>
<reference evidence="4" key="2">
    <citation type="submission" date="2016-11" db="EMBL/GenBank/DDBJ databases">
        <authorList>
            <person name="Jaros S."/>
            <person name="Januszkiewicz K."/>
            <person name="Wedrychowicz H."/>
        </authorList>
    </citation>
    <scope>NUCLEOTIDE SEQUENCE [LARGE SCALE GENOMIC DNA]</scope>
    <source>
        <strain evidence="4">DX253</strain>
    </source>
</reference>
<dbReference type="SUPFAM" id="SSF51735">
    <property type="entry name" value="NAD(P)-binding Rossmann-fold domains"/>
    <property type="match status" value="1"/>
</dbReference>
<dbReference type="Proteomes" id="UP000003751">
    <property type="component" value="Unassembled WGS sequence"/>
</dbReference>
<dbReference type="OrthoDB" id="24743at2157"/>
<evidence type="ECO:0000259" key="2">
    <source>
        <dbReference type="PROSITE" id="PS51176"/>
    </source>
</evidence>
<dbReference type="PANTHER" id="PTHR21363">
    <property type="entry name" value="PREPHENATE DEHYDROGENASE"/>
    <property type="match status" value="1"/>
</dbReference>
<accession>E7QYJ9</accession>
<dbReference type="AlphaFoldDB" id="E7QYJ9"/>
<dbReference type="GO" id="GO:0006571">
    <property type="term" value="P:tyrosine biosynthetic process"/>
    <property type="evidence" value="ECO:0007669"/>
    <property type="project" value="InterPro"/>
</dbReference>
<evidence type="ECO:0000256" key="1">
    <source>
        <dbReference type="ARBA" id="ARBA00023002"/>
    </source>
</evidence>
<dbReference type="STRING" id="797209.GCA_000376445_00724"/>
<dbReference type="Gene3D" id="3.40.50.720">
    <property type="entry name" value="NAD(P)-binding Rossmann-like Domain"/>
    <property type="match status" value="1"/>
</dbReference>
<protein>
    <submittedName>
        <fullName evidence="3">Prephenate dehydrogenase</fullName>
    </submittedName>
</protein>
<reference evidence="6" key="3">
    <citation type="submission" date="2016-11" db="EMBL/GenBank/DDBJ databases">
        <authorList>
            <person name="Varghese N."/>
            <person name="Submissions S."/>
        </authorList>
    </citation>
    <scope>NUCLEOTIDE SEQUENCE [LARGE SCALE GENOMIC DNA]</scope>
    <source>
        <strain evidence="6">DX253</strain>
    </source>
</reference>
<name>E7QYJ9_HALPU</name>
<dbReference type="InterPro" id="IPR008927">
    <property type="entry name" value="6-PGluconate_DH-like_C_sf"/>
</dbReference>
<dbReference type="GO" id="GO:0008977">
    <property type="term" value="F:prephenate dehydrogenase (NAD+) activity"/>
    <property type="evidence" value="ECO:0007669"/>
    <property type="project" value="InterPro"/>
</dbReference>
<dbReference type="InterPro" id="IPR003099">
    <property type="entry name" value="Prephen_DH"/>
</dbReference>
<dbReference type="SUPFAM" id="SSF48179">
    <property type="entry name" value="6-phosphogluconate dehydrogenase C-terminal domain-like"/>
    <property type="match status" value="1"/>
</dbReference>
<proteinExistence type="predicted"/>
<gene>
    <name evidence="4" type="ORF">SAMN05444342_0214</name>
    <name evidence="3" type="ORF">ZOD2009_19448</name>
</gene>
<dbReference type="GO" id="GO:0004665">
    <property type="term" value="F:prephenate dehydrogenase (NADP+) activity"/>
    <property type="evidence" value="ECO:0007669"/>
    <property type="project" value="InterPro"/>
</dbReference>
<sequence>MNVLVVGAGAMGRWFAEAIPGDIAFADAEQGVAAEAARAVGGRAVALDADESFDVVCLAVPIPAISAAIAEHAPKADRAMLDVSGVMAEPVEAMAEHAPNVERVSLHPLFGANTAPGNVAVVADESGPVTSELFDAIEARGNTLVETTAAEHDDAMTTVQAGTHAAVLAFALAANPVPEGLRTPVYEELADLADHVTDGEPRVYADIQATFDGATDVAEAAKRLADADPAEFERLYREAAESEVDE</sequence>
<reference evidence="3 5" key="1">
    <citation type="journal article" date="2014" name="ISME J.">
        <title>Trehalose/2-sulfotrehalose biosynthesis and glycine-betaine uptake are widely spread mechanisms for osmoadaptation in the Halobacteriales.</title>
        <authorList>
            <person name="Youssef N.H."/>
            <person name="Savage-Ashlock K.N."/>
            <person name="McCully A.L."/>
            <person name="Luedtke B."/>
            <person name="Shaw E.I."/>
            <person name="Hoff W.D."/>
            <person name="Elshahed M.S."/>
        </authorList>
    </citation>
    <scope>NUCLEOTIDE SEQUENCE [LARGE SCALE GENOMIC DNA]</scope>
    <source>
        <strain evidence="3 5">DX253</strain>
    </source>
</reference>
<evidence type="ECO:0000313" key="3">
    <source>
        <dbReference type="EMBL" id="EFW90265.1"/>
    </source>
</evidence>
<dbReference type="InterPro" id="IPR050812">
    <property type="entry name" value="Preph/Arog_dehydrog"/>
</dbReference>